<dbReference type="Pfam" id="PF02538">
    <property type="entry name" value="Hydantoinase_B"/>
    <property type="match status" value="1"/>
</dbReference>
<keyword evidence="3" id="KW-1185">Reference proteome</keyword>
<dbReference type="PANTHER" id="PTHR11365:SF23">
    <property type="entry name" value="HYPOTHETICAL 5-OXOPROLINASE (EUROFUNG)-RELATED"/>
    <property type="match status" value="1"/>
</dbReference>
<reference evidence="2 3" key="1">
    <citation type="journal article" date="2006" name="Proc. Natl. Acad. Sci. U.S.A.">
        <title>Burkholderia xenovorans LB400 harbors a multi-replicon, 9.73-Mbp genome shaped for versatility.</title>
        <authorList>
            <person name="Chain P.S."/>
            <person name="Denef V.J."/>
            <person name="Konstantinidis K.T."/>
            <person name="Vergez L.M."/>
            <person name="Agullo L."/>
            <person name="Reyes V.L."/>
            <person name="Hauser L."/>
            <person name="Cordova M."/>
            <person name="Gomez L."/>
            <person name="Gonzalez M."/>
            <person name="Land M."/>
            <person name="Lao V."/>
            <person name="Larimer F."/>
            <person name="LiPuma J.J."/>
            <person name="Mahenthiralingam E."/>
            <person name="Malfatti S.A."/>
            <person name="Marx C.J."/>
            <person name="Parnell J.J."/>
            <person name="Ramette A."/>
            <person name="Richardson P."/>
            <person name="Seeger M."/>
            <person name="Smith D."/>
            <person name="Spilker T."/>
            <person name="Sul W.J."/>
            <person name="Tsoi T.V."/>
            <person name="Ulrich L.E."/>
            <person name="Zhulin I.B."/>
            <person name="Tiedje J.M."/>
        </authorList>
    </citation>
    <scope>NUCLEOTIDE SEQUENCE [LARGE SCALE GENOMIC DNA]</scope>
    <source>
        <strain evidence="2 3">LB400</strain>
    </source>
</reference>
<dbReference type="STRING" id="266265.Bxe_C1124"/>
<dbReference type="Proteomes" id="UP000001817">
    <property type="component" value="Chromosome 3"/>
</dbReference>
<dbReference type="PANTHER" id="PTHR11365">
    <property type="entry name" value="5-OXOPROLINASE RELATED"/>
    <property type="match status" value="1"/>
</dbReference>
<dbReference type="KEGG" id="bxb:DR64_8676"/>
<dbReference type="InterPro" id="IPR045079">
    <property type="entry name" value="Oxoprolinase-like"/>
</dbReference>
<gene>
    <name evidence="2" type="ORF">Bxe_C1124</name>
</gene>
<dbReference type="EMBL" id="CP000272">
    <property type="protein sequence ID" value="ABE36990.1"/>
    <property type="molecule type" value="Genomic_DNA"/>
</dbReference>
<protein>
    <submittedName>
        <fullName evidence="2">5-oxoprolinase (ATP-hydrolyzing)</fullName>
    </submittedName>
</protein>
<accession>Q13FZ9</accession>
<dbReference type="GO" id="GO:0005829">
    <property type="term" value="C:cytosol"/>
    <property type="evidence" value="ECO:0007669"/>
    <property type="project" value="TreeGrafter"/>
</dbReference>
<evidence type="ECO:0000313" key="3">
    <source>
        <dbReference type="Proteomes" id="UP000001817"/>
    </source>
</evidence>
<dbReference type="KEGG" id="bxe:Bxe_C1124"/>
<dbReference type="RefSeq" id="WP_011494237.1">
    <property type="nucleotide sequence ID" value="NC_007953.1"/>
</dbReference>
<dbReference type="OrthoDB" id="8612863at2"/>
<name>Q13FZ9_PARXL</name>
<evidence type="ECO:0000259" key="1">
    <source>
        <dbReference type="Pfam" id="PF02538"/>
    </source>
</evidence>
<dbReference type="GO" id="GO:0006749">
    <property type="term" value="P:glutathione metabolic process"/>
    <property type="evidence" value="ECO:0007669"/>
    <property type="project" value="TreeGrafter"/>
</dbReference>
<dbReference type="InterPro" id="IPR003692">
    <property type="entry name" value="Hydantoinase_B"/>
</dbReference>
<proteinExistence type="predicted"/>
<sequence>MNAPHDIGQDTLDPIRLQVIWNRLIAVVEEQARLLMRTAFSPTVREAGDLSAGVFDARARLVAQAVTGTPGHVNSMAAAVGHFLQVFPLATMRPGDHFITNDPWLASGHLHDVTVVSPVFRGERAIAFFACTCHQVDIGGIGQGPDGRSVFEEGLCIPRLPLARAGVINSDLIEIIRANVRTPDEVEGDILSYVSANEASGARLVAMLDEFGESDMVRVSDAIIECSRAAMQQAIAKLPEGRYPYAMRIDGFDTPVDLVATLDVRNGRVGVDFAGTSPASHRGINVVLNYTRAYAAFGVRAAVAPEVPNNAGSLEPLDISAPEGSILNVQRPWPVCARHIIGQFLPDVVFGALAGVLPERVPAEGASCVWGAQLRGGAAAWMAVGEALPDANAQAQPRAFETLFFNSGGSGARVGDDGMSGTAFPSGVRAIACEIVESLYPVVIWRKELRPDSGGPGRWRGGLGQRLEIASVDGAPFQFFGMYDRIVHAARGRDGGGAGAPGAVALDDGTPMAAMGLQTVPRGRRLCLDLPGGAGIGAAHERAREDVARDVRLGYVSERIAADAYGLR</sequence>
<feature type="domain" description="Hydantoinase B/oxoprolinase" evidence="1">
    <location>
        <begin position="13"/>
        <end position="538"/>
    </location>
</feature>
<dbReference type="PATRIC" id="fig|266265.5.peg.8878"/>
<dbReference type="eggNOG" id="COG0146">
    <property type="taxonomic scope" value="Bacteria"/>
</dbReference>
<dbReference type="GO" id="GO:0017168">
    <property type="term" value="F:5-oxoprolinase (ATP-hydrolyzing) activity"/>
    <property type="evidence" value="ECO:0007669"/>
    <property type="project" value="TreeGrafter"/>
</dbReference>
<evidence type="ECO:0000313" key="2">
    <source>
        <dbReference type="EMBL" id="ABE36990.1"/>
    </source>
</evidence>
<organism evidence="2 3">
    <name type="scientific">Paraburkholderia xenovorans (strain LB400)</name>
    <dbReference type="NCBI Taxonomy" id="266265"/>
    <lineage>
        <taxon>Bacteria</taxon>
        <taxon>Pseudomonadati</taxon>
        <taxon>Pseudomonadota</taxon>
        <taxon>Betaproteobacteria</taxon>
        <taxon>Burkholderiales</taxon>
        <taxon>Burkholderiaceae</taxon>
        <taxon>Paraburkholderia</taxon>
    </lineage>
</organism>
<dbReference type="AlphaFoldDB" id="Q13FZ9"/>